<evidence type="ECO:0000256" key="1">
    <source>
        <dbReference type="SAM" id="MobiDB-lite"/>
    </source>
</evidence>
<dbReference type="EMBL" id="VTUZ01000010">
    <property type="protein sequence ID" value="KAA1011035.1"/>
    <property type="molecule type" value="Genomic_DNA"/>
</dbReference>
<gene>
    <name evidence="2" type="ORF">FVF58_16700</name>
</gene>
<feature type="region of interest" description="Disordered" evidence="1">
    <location>
        <begin position="67"/>
        <end position="103"/>
    </location>
</feature>
<evidence type="ECO:0000313" key="2">
    <source>
        <dbReference type="EMBL" id="KAA1011035.1"/>
    </source>
</evidence>
<accession>A0A5B0H762</accession>
<comment type="caution">
    <text evidence="2">The sequence shown here is derived from an EMBL/GenBank/DDBJ whole genome shotgun (WGS) entry which is preliminary data.</text>
</comment>
<name>A0A5B0H762_9BURK</name>
<dbReference type="AlphaFoldDB" id="A0A5B0H762"/>
<evidence type="ECO:0000313" key="3">
    <source>
        <dbReference type="Proteomes" id="UP000325273"/>
    </source>
</evidence>
<organism evidence="2 3">
    <name type="scientific">Paraburkholderia panacisoli</name>
    <dbReference type="NCBI Taxonomy" id="2603818"/>
    <lineage>
        <taxon>Bacteria</taxon>
        <taxon>Pseudomonadati</taxon>
        <taxon>Pseudomonadota</taxon>
        <taxon>Betaproteobacteria</taxon>
        <taxon>Burkholderiales</taxon>
        <taxon>Burkholderiaceae</taxon>
        <taxon>Paraburkholderia</taxon>
    </lineage>
</organism>
<reference evidence="2 3" key="1">
    <citation type="submission" date="2019-08" db="EMBL/GenBank/DDBJ databases">
        <title>Paraburkholderia sp. DCY113.</title>
        <authorList>
            <person name="Kang J."/>
        </authorList>
    </citation>
    <scope>NUCLEOTIDE SEQUENCE [LARGE SCALE GENOMIC DNA]</scope>
    <source>
        <strain evidence="2 3">DCY113</strain>
    </source>
</reference>
<dbReference type="Proteomes" id="UP000325273">
    <property type="component" value="Unassembled WGS sequence"/>
</dbReference>
<sequence length="103" mass="10834">MGKSLAELHSAIISSDVTRKSGAGGGCVAREGSGCDVPEAACEWSSALSASGVKRWYRARRANRVSVQSKLEDAAQDEDEQRGGDQQIQRIAHSSPGTGMSVQ</sequence>
<keyword evidence="3" id="KW-1185">Reference proteome</keyword>
<dbReference type="RefSeq" id="WP_149670981.1">
    <property type="nucleotide sequence ID" value="NZ_VTUZ01000010.1"/>
</dbReference>
<protein>
    <submittedName>
        <fullName evidence="2">Uncharacterized protein</fullName>
    </submittedName>
</protein>
<proteinExistence type="predicted"/>